<accession>A0AAD8EDM2</accession>
<dbReference type="InterPro" id="IPR005055">
    <property type="entry name" value="A10/PebIII"/>
</dbReference>
<sequence length="122" mass="14072">MSSYLCVFLLLTVGCLCQDKYTTKWDSIDVDEILNSKRLLNNYVKCLLDQGPCTPDGTELRKTLPDALETDCSKCSEKQKEISDKVIQYLIDNRSEDWEKLEAKFDPEGTYRQKYKSRASAQ</sequence>
<gene>
    <name evidence="2" type="ORF">L9F63_020435</name>
</gene>
<comment type="caution">
    <text evidence="2">The sequence shown here is derived from an EMBL/GenBank/DDBJ whole genome shotgun (WGS) entry which is preliminary data.</text>
</comment>
<dbReference type="PANTHER" id="PTHR11257">
    <property type="entry name" value="CHEMOSENSORY PROTEIN-RELATED"/>
    <property type="match status" value="1"/>
</dbReference>
<name>A0AAD8EDM2_DIPPU</name>
<dbReference type="SUPFAM" id="SSF100910">
    <property type="entry name" value="Chemosensory protein Csp2"/>
    <property type="match status" value="1"/>
</dbReference>
<dbReference type="AlphaFoldDB" id="A0AAD8EDM2"/>
<reference evidence="2" key="2">
    <citation type="submission" date="2023-05" db="EMBL/GenBank/DDBJ databases">
        <authorList>
            <person name="Fouks B."/>
        </authorList>
    </citation>
    <scope>NUCLEOTIDE SEQUENCE</scope>
    <source>
        <strain evidence="2">Stay&amp;Tobe</strain>
        <tissue evidence="2">Testes</tissue>
    </source>
</reference>
<keyword evidence="1" id="KW-0732">Signal</keyword>
<dbReference type="EMBL" id="JASPKZ010007235">
    <property type="protein sequence ID" value="KAJ9585927.1"/>
    <property type="molecule type" value="Genomic_DNA"/>
</dbReference>
<dbReference type="Gene3D" id="1.10.2080.10">
    <property type="entry name" value="Insect odorant-binding protein A10/Ejaculatory bulb-specific protein 3"/>
    <property type="match status" value="1"/>
</dbReference>
<dbReference type="PANTHER" id="PTHR11257:SF12">
    <property type="entry name" value="EJACULATORY BULB-SPECIFIC PROTEIN 3-RELATED"/>
    <property type="match status" value="1"/>
</dbReference>
<feature type="chain" id="PRO_5042295825" description="Chemosensory protein" evidence="1">
    <location>
        <begin position="18"/>
        <end position="122"/>
    </location>
</feature>
<dbReference type="Pfam" id="PF03392">
    <property type="entry name" value="OS-D"/>
    <property type="match status" value="1"/>
</dbReference>
<protein>
    <recommendedName>
        <fullName evidence="4">Chemosensory protein</fullName>
    </recommendedName>
</protein>
<feature type="signal peptide" evidence="1">
    <location>
        <begin position="1"/>
        <end position="17"/>
    </location>
</feature>
<evidence type="ECO:0000313" key="3">
    <source>
        <dbReference type="Proteomes" id="UP001233999"/>
    </source>
</evidence>
<evidence type="ECO:0000256" key="1">
    <source>
        <dbReference type="SAM" id="SignalP"/>
    </source>
</evidence>
<proteinExistence type="predicted"/>
<reference evidence="2" key="1">
    <citation type="journal article" date="2023" name="IScience">
        <title>Live-bearing cockroach genome reveals convergent evolutionary mechanisms linked to viviparity in insects and beyond.</title>
        <authorList>
            <person name="Fouks B."/>
            <person name="Harrison M.C."/>
            <person name="Mikhailova A.A."/>
            <person name="Marchal E."/>
            <person name="English S."/>
            <person name="Carruthers M."/>
            <person name="Jennings E.C."/>
            <person name="Chiamaka E.L."/>
            <person name="Frigard R.A."/>
            <person name="Pippel M."/>
            <person name="Attardo G.M."/>
            <person name="Benoit J.B."/>
            <person name="Bornberg-Bauer E."/>
            <person name="Tobe S.S."/>
        </authorList>
    </citation>
    <scope>NUCLEOTIDE SEQUENCE</scope>
    <source>
        <strain evidence="2">Stay&amp;Tobe</strain>
    </source>
</reference>
<organism evidence="2 3">
    <name type="scientific">Diploptera punctata</name>
    <name type="common">Pacific beetle cockroach</name>
    <dbReference type="NCBI Taxonomy" id="6984"/>
    <lineage>
        <taxon>Eukaryota</taxon>
        <taxon>Metazoa</taxon>
        <taxon>Ecdysozoa</taxon>
        <taxon>Arthropoda</taxon>
        <taxon>Hexapoda</taxon>
        <taxon>Insecta</taxon>
        <taxon>Pterygota</taxon>
        <taxon>Neoptera</taxon>
        <taxon>Polyneoptera</taxon>
        <taxon>Dictyoptera</taxon>
        <taxon>Blattodea</taxon>
        <taxon>Blaberoidea</taxon>
        <taxon>Blaberidae</taxon>
        <taxon>Diplopterinae</taxon>
        <taxon>Diploptera</taxon>
    </lineage>
</organism>
<dbReference type="Proteomes" id="UP001233999">
    <property type="component" value="Unassembled WGS sequence"/>
</dbReference>
<evidence type="ECO:0008006" key="4">
    <source>
        <dbReference type="Google" id="ProtNLM"/>
    </source>
</evidence>
<keyword evidence="3" id="KW-1185">Reference proteome</keyword>
<evidence type="ECO:0000313" key="2">
    <source>
        <dbReference type="EMBL" id="KAJ9585927.1"/>
    </source>
</evidence>
<dbReference type="InterPro" id="IPR036682">
    <property type="entry name" value="OS_D_A10/PebIII_sf"/>
</dbReference>